<evidence type="ECO:0000313" key="2">
    <source>
        <dbReference type="Proteomes" id="UP000188268"/>
    </source>
</evidence>
<accession>A0A1R3GZ24</accession>
<sequence>MACFGCVKTAPSQIKGLRPIVKSFDLFLRPIRGSLGS</sequence>
<name>A0A1R3GZ24_COCAP</name>
<dbReference type="Proteomes" id="UP000188268">
    <property type="component" value="Unassembled WGS sequence"/>
</dbReference>
<proteinExistence type="predicted"/>
<dbReference type="AlphaFoldDB" id="A0A1R3GZ24"/>
<evidence type="ECO:0000313" key="1">
    <source>
        <dbReference type="EMBL" id="OMO63349.1"/>
    </source>
</evidence>
<comment type="caution">
    <text evidence="1">The sequence shown here is derived from an EMBL/GenBank/DDBJ whole genome shotgun (WGS) entry which is preliminary data.</text>
</comment>
<protein>
    <submittedName>
        <fullName evidence="1">Uncharacterized protein</fullName>
    </submittedName>
</protein>
<dbReference type="Gramene" id="OMO63349">
    <property type="protein sequence ID" value="OMO63349"/>
    <property type="gene ID" value="CCACVL1_22411"/>
</dbReference>
<reference evidence="1 2" key="1">
    <citation type="submission" date="2013-09" db="EMBL/GenBank/DDBJ databases">
        <title>Corchorus capsularis genome sequencing.</title>
        <authorList>
            <person name="Alam M."/>
            <person name="Haque M.S."/>
            <person name="Islam M.S."/>
            <person name="Emdad E.M."/>
            <person name="Islam M.M."/>
            <person name="Ahmed B."/>
            <person name="Halim A."/>
            <person name="Hossen Q.M.M."/>
            <person name="Hossain M.Z."/>
            <person name="Ahmed R."/>
            <person name="Khan M.M."/>
            <person name="Islam R."/>
            <person name="Rashid M.M."/>
            <person name="Khan S.A."/>
            <person name="Rahman M.S."/>
            <person name="Alam M."/>
        </authorList>
    </citation>
    <scope>NUCLEOTIDE SEQUENCE [LARGE SCALE GENOMIC DNA]</scope>
    <source>
        <strain evidence="2">cv. CVL-1</strain>
        <tissue evidence="1">Whole seedling</tissue>
    </source>
</reference>
<keyword evidence="2" id="KW-1185">Reference proteome</keyword>
<organism evidence="1 2">
    <name type="scientific">Corchorus capsularis</name>
    <name type="common">Jute</name>
    <dbReference type="NCBI Taxonomy" id="210143"/>
    <lineage>
        <taxon>Eukaryota</taxon>
        <taxon>Viridiplantae</taxon>
        <taxon>Streptophyta</taxon>
        <taxon>Embryophyta</taxon>
        <taxon>Tracheophyta</taxon>
        <taxon>Spermatophyta</taxon>
        <taxon>Magnoliopsida</taxon>
        <taxon>eudicotyledons</taxon>
        <taxon>Gunneridae</taxon>
        <taxon>Pentapetalae</taxon>
        <taxon>rosids</taxon>
        <taxon>malvids</taxon>
        <taxon>Malvales</taxon>
        <taxon>Malvaceae</taxon>
        <taxon>Grewioideae</taxon>
        <taxon>Apeibeae</taxon>
        <taxon>Corchorus</taxon>
    </lineage>
</organism>
<gene>
    <name evidence="1" type="ORF">CCACVL1_22411</name>
</gene>
<dbReference type="EMBL" id="AWWV01012967">
    <property type="protein sequence ID" value="OMO63349.1"/>
    <property type="molecule type" value="Genomic_DNA"/>
</dbReference>